<reference evidence="2" key="2">
    <citation type="submission" date="2022-01" db="EMBL/GenBank/DDBJ databases">
        <authorList>
            <person name="Yamashiro T."/>
            <person name="Shiraishi A."/>
            <person name="Satake H."/>
            <person name="Nakayama K."/>
        </authorList>
    </citation>
    <scope>NUCLEOTIDE SEQUENCE</scope>
</reference>
<organism evidence="2 3">
    <name type="scientific">Tanacetum coccineum</name>
    <dbReference type="NCBI Taxonomy" id="301880"/>
    <lineage>
        <taxon>Eukaryota</taxon>
        <taxon>Viridiplantae</taxon>
        <taxon>Streptophyta</taxon>
        <taxon>Embryophyta</taxon>
        <taxon>Tracheophyta</taxon>
        <taxon>Spermatophyta</taxon>
        <taxon>Magnoliopsida</taxon>
        <taxon>eudicotyledons</taxon>
        <taxon>Gunneridae</taxon>
        <taxon>Pentapetalae</taxon>
        <taxon>asterids</taxon>
        <taxon>campanulids</taxon>
        <taxon>Asterales</taxon>
        <taxon>Asteraceae</taxon>
        <taxon>Asteroideae</taxon>
        <taxon>Anthemideae</taxon>
        <taxon>Anthemidinae</taxon>
        <taxon>Tanacetum</taxon>
    </lineage>
</organism>
<keyword evidence="3" id="KW-1185">Reference proteome</keyword>
<dbReference type="EMBL" id="BQNB010012569">
    <property type="protein sequence ID" value="GJT05206.1"/>
    <property type="molecule type" value="Genomic_DNA"/>
</dbReference>
<dbReference type="PANTHER" id="PTHR31210:SF68">
    <property type="entry name" value="OS06G0727800 PROTEIN"/>
    <property type="match status" value="1"/>
</dbReference>
<dbReference type="Pfam" id="PF05212">
    <property type="entry name" value="DUF707"/>
    <property type="match status" value="1"/>
</dbReference>
<feature type="region of interest" description="Disordered" evidence="1">
    <location>
        <begin position="255"/>
        <end position="308"/>
    </location>
</feature>
<dbReference type="Proteomes" id="UP001151760">
    <property type="component" value="Unassembled WGS sequence"/>
</dbReference>
<evidence type="ECO:0000313" key="3">
    <source>
        <dbReference type="Proteomes" id="UP001151760"/>
    </source>
</evidence>
<protein>
    <submittedName>
        <fullName evidence="2">Uncharacterized protein</fullName>
    </submittedName>
</protein>
<evidence type="ECO:0000313" key="2">
    <source>
        <dbReference type="EMBL" id="GJT05206.1"/>
    </source>
</evidence>
<reference evidence="2" key="1">
    <citation type="journal article" date="2022" name="Int. J. Mol. Sci.">
        <title>Draft Genome of Tanacetum Coccineum: Genomic Comparison of Closely Related Tanacetum-Family Plants.</title>
        <authorList>
            <person name="Yamashiro T."/>
            <person name="Shiraishi A."/>
            <person name="Nakayama K."/>
            <person name="Satake H."/>
        </authorList>
    </citation>
    <scope>NUCLEOTIDE SEQUENCE</scope>
</reference>
<sequence>MLNHGTQANAAGILVISKDHIQKMNMHSTVPSSIDLPDIQDKGNLKDLSIKPKYLIAYIVGYDQKENIDKAMKKLSENLTLILFHYDGRTSEWSEFEWSKRAIHITAHKQSKWWYAKRFLHPYIMAPYDYIFIWDEDLALDDFEAEKANYVIYKLIGAGPARLAGAIQLLAFGFNCGFGRRLSITLHKVRNECQLYDPEGRPVGDEIDSKVEHNFNRLLDKVTEFRQIMGKSADISLSSVLERLRQMYTVAGMKQISEKRTKNQAKTDKTEHGMEKRKKAKVKSKPSKSKSKVKSENEEMLNGPTRTH</sequence>
<dbReference type="InterPro" id="IPR007877">
    <property type="entry name" value="DUF707"/>
</dbReference>
<feature type="compositionally biased region" description="Basic residues" evidence="1">
    <location>
        <begin position="275"/>
        <end position="292"/>
    </location>
</feature>
<dbReference type="PANTHER" id="PTHR31210">
    <property type="entry name" value="OS06G0731900 PROTEIN"/>
    <property type="match status" value="1"/>
</dbReference>
<gene>
    <name evidence="2" type="ORF">Tco_0839668</name>
</gene>
<proteinExistence type="predicted"/>
<comment type="caution">
    <text evidence="2">The sequence shown here is derived from an EMBL/GenBank/DDBJ whole genome shotgun (WGS) entry which is preliminary data.</text>
</comment>
<accession>A0ABQ5AVV8</accession>
<evidence type="ECO:0000256" key="1">
    <source>
        <dbReference type="SAM" id="MobiDB-lite"/>
    </source>
</evidence>
<feature type="compositionally biased region" description="Basic and acidic residues" evidence="1">
    <location>
        <begin position="256"/>
        <end position="274"/>
    </location>
</feature>
<name>A0ABQ5AVV8_9ASTR</name>